<feature type="region of interest" description="Disordered" evidence="6">
    <location>
        <begin position="238"/>
        <end position="290"/>
    </location>
</feature>
<dbReference type="AlphaFoldDB" id="F4RIE1"/>
<dbReference type="STRING" id="747676.F4RIE1"/>
<evidence type="ECO:0000256" key="1">
    <source>
        <dbReference type="ARBA" id="ARBA00004123"/>
    </source>
</evidence>
<feature type="compositionally biased region" description="Basic and acidic residues" evidence="6">
    <location>
        <begin position="330"/>
        <end position="342"/>
    </location>
</feature>
<evidence type="ECO:0000256" key="4">
    <source>
        <dbReference type="ARBA" id="ARBA00023242"/>
    </source>
</evidence>
<gene>
    <name evidence="7" type="ORF">MELLADRAFT_62505</name>
</gene>
<dbReference type="eggNOG" id="KOG1765">
    <property type="taxonomic scope" value="Eukaryota"/>
</dbReference>
<feature type="compositionally biased region" description="Basic and acidic residues" evidence="6">
    <location>
        <begin position="272"/>
        <end position="290"/>
    </location>
</feature>
<sequence length="375" mass="41406">MADVSHLLASKNQKKSIIVHREVPIDLDIGLLACFDPNPIDSSDYNTNREEYLQSVTRDGIQTLVNALFALPTISTNDGVLATLPHSGPSTLLPRAKPLPKAAPLTKWQKFAKDKGIAPKQQREKMVFDEDKQEWVNRWGWKGKNKDEETAWIREVKAGEDQEEGALERNVGKRARKERTIKNQKQQLKNIQRANAETSKSSTTAILESSTSNQTVSTTIRNKADVRAAKIAANTEKTRAEGMARREEQQKRKSELEGLIQTSKKSTASLGKFDKKFASEPKPKGIKRKFEPAEIPAAAERSTQLALVEQLAKNPSAFKEKVAKRGKKSHSNEEGGDNDKTKGLLNTRKAIRAVTGGKGFGPNSGSSGKDGKSKK</sequence>
<evidence type="ECO:0000256" key="2">
    <source>
        <dbReference type="ARBA" id="ARBA00010077"/>
    </source>
</evidence>
<evidence type="ECO:0000313" key="8">
    <source>
        <dbReference type="Proteomes" id="UP000001072"/>
    </source>
</evidence>
<dbReference type="OrthoDB" id="28455at2759"/>
<dbReference type="EMBL" id="GL883103">
    <property type="protein sequence ID" value="EGG07695.1"/>
    <property type="molecule type" value="Genomic_DNA"/>
</dbReference>
<protein>
    <recommendedName>
        <fullName evidence="5">Ribosome biogenesis regulatory protein</fullName>
    </recommendedName>
</protein>
<dbReference type="InterPro" id="IPR007023">
    <property type="entry name" value="Ribosom_reg"/>
</dbReference>
<dbReference type="GeneID" id="18929920"/>
<feature type="region of interest" description="Disordered" evidence="6">
    <location>
        <begin position="162"/>
        <end position="213"/>
    </location>
</feature>
<feature type="compositionally biased region" description="Low complexity" evidence="6">
    <location>
        <begin position="183"/>
        <end position="192"/>
    </location>
</feature>
<comment type="function">
    <text evidence="5">Involved in ribosomal large subunit assembly.</text>
</comment>
<dbReference type="KEGG" id="mlr:MELLADRAFT_62505"/>
<dbReference type="Proteomes" id="UP000001072">
    <property type="component" value="Unassembled WGS sequence"/>
</dbReference>
<dbReference type="GO" id="GO:0005634">
    <property type="term" value="C:nucleus"/>
    <property type="evidence" value="ECO:0007669"/>
    <property type="project" value="UniProtKB-SubCell"/>
</dbReference>
<feature type="region of interest" description="Disordered" evidence="6">
    <location>
        <begin position="315"/>
        <end position="375"/>
    </location>
</feature>
<name>F4RIE1_MELLP</name>
<dbReference type="HOGENOM" id="CLU_065163_1_0_1"/>
<keyword evidence="4 5" id="KW-0539">Nucleus</keyword>
<accession>F4RIE1</accession>
<evidence type="ECO:0000256" key="6">
    <source>
        <dbReference type="SAM" id="MobiDB-lite"/>
    </source>
</evidence>
<feature type="compositionally biased region" description="Basic and acidic residues" evidence="6">
    <location>
        <begin position="162"/>
        <end position="171"/>
    </location>
</feature>
<dbReference type="RefSeq" id="XP_007409027.1">
    <property type="nucleotide sequence ID" value="XM_007408965.1"/>
</dbReference>
<dbReference type="InParanoid" id="F4RIE1"/>
<keyword evidence="3 5" id="KW-0690">Ribosome biogenesis</keyword>
<proteinExistence type="inferred from homology"/>
<evidence type="ECO:0000313" key="7">
    <source>
        <dbReference type="EMBL" id="EGG07695.1"/>
    </source>
</evidence>
<comment type="subcellular location">
    <subcellularLocation>
        <location evidence="1 5">Nucleus</location>
    </subcellularLocation>
</comment>
<evidence type="ECO:0000256" key="3">
    <source>
        <dbReference type="ARBA" id="ARBA00022517"/>
    </source>
</evidence>
<dbReference type="VEuPathDB" id="FungiDB:MELLADRAFT_62505"/>
<dbReference type="GO" id="GO:0042254">
    <property type="term" value="P:ribosome biogenesis"/>
    <property type="evidence" value="ECO:0007669"/>
    <property type="project" value="UniProtKB-KW"/>
</dbReference>
<feature type="compositionally biased region" description="Polar residues" evidence="6">
    <location>
        <begin position="193"/>
        <end position="213"/>
    </location>
</feature>
<evidence type="ECO:0000256" key="5">
    <source>
        <dbReference type="RuleBase" id="RU364132"/>
    </source>
</evidence>
<comment type="similarity">
    <text evidence="2 5">Belongs to the RRS1 family.</text>
</comment>
<feature type="compositionally biased region" description="Polar residues" evidence="6">
    <location>
        <begin position="260"/>
        <end position="269"/>
    </location>
</feature>
<reference evidence="8" key="1">
    <citation type="journal article" date="2011" name="Proc. Natl. Acad. Sci. U.S.A.">
        <title>Obligate biotrophy features unraveled by the genomic analysis of rust fungi.</title>
        <authorList>
            <person name="Duplessis S."/>
            <person name="Cuomo C.A."/>
            <person name="Lin Y.-C."/>
            <person name="Aerts A."/>
            <person name="Tisserant E."/>
            <person name="Veneault-Fourrey C."/>
            <person name="Joly D.L."/>
            <person name="Hacquard S."/>
            <person name="Amselem J."/>
            <person name="Cantarel B.L."/>
            <person name="Chiu R."/>
            <person name="Coutinho P.M."/>
            <person name="Feau N."/>
            <person name="Field M."/>
            <person name="Frey P."/>
            <person name="Gelhaye E."/>
            <person name="Goldberg J."/>
            <person name="Grabherr M.G."/>
            <person name="Kodira C.D."/>
            <person name="Kohler A."/>
            <person name="Kuees U."/>
            <person name="Lindquist E.A."/>
            <person name="Lucas S.M."/>
            <person name="Mago R."/>
            <person name="Mauceli E."/>
            <person name="Morin E."/>
            <person name="Murat C."/>
            <person name="Pangilinan J.L."/>
            <person name="Park R."/>
            <person name="Pearson M."/>
            <person name="Quesneville H."/>
            <person name="Rouhier N."/>
            <person name="Sakthikumar S."/>
            <person name="Salamov A.A."/>
            <person name="Schmutz J."/>
            <person name="Selles B."/>
            <person name="Shapiro H."/>
            <person name="Tanguay P."/>
            <person name="Tuskan G.A."/>
            <person name="Henrissat B."/>
            <person name="Van de Peer Y."/>
            <person name="Rouze P."/>
            <person name="Ellis J.G."/>
            <person name="Dodds P.N."/>
            <person name="Schein J.E."/>
            <person name="Zhong S."/>
            <person name="Hamelin R.C."/>
            <person name="Grigoriev I.V."/>
            <person name="Szabo L.J."/>
            <person name="Martin F."/>
        </authorList>
    </citation>
    <scope>NUCLEOTIDE SEQUENCE [LARGE SCALE GENOMIC DNA]</scope>
    <source>
        <strain evidence="8">98AG31 / pathotype 3-4-7</strain>
    </source>
</reference>
<feature type="compositionally biased region" description="Basic and acidic residues" evidence="6">
    <location>
        <begin position="238"/>
        <end position="256"/>
    </location>
</feature>
<keyword evidence="8" id="KW-1185">Reference proteome</keyword>
<organism evidence="8">
    <name type="scientific">Melampsora larici-populina (strain 98AG31 / pathotype 3-4-7)</name>
    <name type="common">Poplar leaf rust fungus</name>
    <dbReference type="NCBI Taxonomy" id="747676"/>
    <lineage>
        <taxon>Eukaryota</taxon>
        <taxon>Fungi</taxon>
        <taxon>Dikarya</taxon>
        <taxon>Basidiomycota</taxon>
        <taxon>Pucciniomycotina</taxon>
        <taxon>Pucciniomycetes</taxon>
        <taxon>Pucciniales</taxon>
        <taxon>Melampsoraceae</taxon>
        <taxon>Melampsora</taxon>
    </lineage>
</organism>
<dbReference type="Pfam" id="PF04939">
    <property type="entry name" value="RRS1"/>
    <property type="match status" value="1"/>
</dbReference>